<accession>A0ABS0HTW0</accession>
<evidence type="ECO:0000313" key="1">
    <source>
        <dbReference type="EMBL" id="MBF9196930.1"/>
    </source>
</evidence>
<gene>
    <name evidence="1" type="ORF">I2H36_12830</name>
</gene>
<evidence type="ECO:0000313" key="2">
    <source>
        <dbReference type="Proteomes" id="UP000611708"/>
    </source>
</evidence>
<protein>
    <recommendedName>
        <fullName evidence="3">Calcium-binding protein</fullName>
    </recommendedName>
</protein>
<dbReference type="EMBL" id="JADQDN010000005">
    <property type="protein sequence ID" value="MBF9196930.1"/>
    <property type="molecule type" value="Genomic_DNA"/>
</dbReference>
<dbReference type="PROSITE" id="PS00330">
    <property type="entry name" value="HEMOLYSIN_CALCIUM"/>
    <property type="match status" value="2"/>
</dbReference>
<reference evidence="1 2" key="1">
    <citation type="submission" date="2020-11" db="EMBL/GenBank/DDBJ databases">
        <authorList>
            <person name="Kim M.K."/>
        </authorList>
    </citation>
    <scope>NUCLEOTIDE SEQUENCE [LARGE SCALE GENOMIC DNA]</scope>
    <source>
        <strain evidence="1 2">BT290</strain>
    </source>
</reference>
<evidence type="ECO:0008006" key="3">
    <source>
        <dbReference type="Google" id="ProtNLM"/>
    </source>
</evidence>
<keyword evidence="2" id="KW-1185">Reference proteome</keyword>
<name>A0ABS0HTW0_9HYPH</name>
<comment type="caution">
    <text evidence="1">The sequence shown here is derived from an EMBL/GenBank/DDBJ whole genome shotgun (WGS) entry which is preliminary data.</text>
</comment>
<dbReference type="InterPro" id="IPR001343">
    <property type="entry name" value="Hemolysn_Ca-bd"/>
</dbReference>
<proteinExistence type="predicted"/>
<dbReference type="Pfam" id="PF00353">
    <property type="entry name" value="HemolysinCabind"/>
    <property type="match status" value="1"/>
</dbReference>
<dbReference type="SUPFAM" id="SSF51120">
    <property type="entry name" value="beta-Roll"/>
    <property type="match status" value="1"/>
</dbReference>
<organism evidence="1 2">
    <name type="scientific">Microvirga terrestris</name>
    <dbReference type="NCBI Taxonomy" id="2791024"/>
    <lineage>
        <taxon>Bacteria</taxon>
        <taxon>Pseudomonadati</taxon>
        <taxon>Pseudomonadota</taxon>
        <taxon>Alphaproteobacteria</taxon>
        <taxon>Hyphomicrobiales</taxon>
        <taxon>Methylobacteriaceae</taxon>
        <taxon>Microvirga</taxon>
    </lineage>
</organism>
<dbReference type="PRINTS" id="PR00313">
    <property type="entry name" value="CABNDNGRPT"/>
</dbReference>
<dbReference type="Gene3D" id="2.150.10.10">
    <property type="entry name" value="Serralysin-like metalloprotease, C-terminal"/>
    <property type="match status" value="1"/>
</dbReference>
<dbReference type="Proteomes" id="UP000611708">
    <property type="component" value="Unassembled WGS sequence"/>
</dbReference>
<feature type="non-terminal residue" evidence="1">
    <location>
        <position position="1"/>
    </location>
</feature>
<dbReference type="InterPro" id="IPR018511">
    <property type="entry name" value="Hemolysin-typ_Ca-bd_CS"/>
</dbReference>
<sequence length="148" mass="14507">GGDGDDSLYGNGANDILLGGNGADQLYGGLGADQLTGGAGGDNFRFDSALGASNVDTVTDFTVGQDLLALSRNVFTAFGPGGTWSLGIVSSSAFTIGAGASTSAHRLIYNSGTGALSYDADGIGGAAQVQFASLSKGLALTSSAFLLV</sequence>
<dbReference type="InterPro" id="IPR011049">
    <property type="entry name" value="Serralysin-like_metalloprot_C"/>
</dbReference>